<name>A0AAJ4P2I0_ACILW</name>
<organism evidence="8 9">
    <name type="scientific">Acinetobacter lwoffii</name>
    <dbReference type="NCBI Taxonomy" id="28090"/>
    <lineage>
        <taxon>Bacteria</taxon>
        <taxon>Pseudomonadati</taxon>
        <taxon>Pseudomonadota</taxon>
        <taxon>Gammaproteobacteria</taxon>
        <taxon>Moraxellales</taxon>
        <taxon>Moraxellaceae</taxon>
        <taxon>Acinetobacter</taxon>
    </lineage>
</organism>
<keyword evidence="7" id="KW-0998">Cell outer membrane</keyword>
<dbReference type="EMBL" id="CP078045">
    <property type="protein sequence ID" value="QXR06345.1"/>
    <property type="molecule type" value="Genomic_DNA"/>
</dbReference>
<dbReference type="PANTHER" id="PTHR30026">
    <property type="entry name" value="OUTER MEMBRANE PROTEIN TOLC"/>
    <property type="match status" value="1"/>
</dbReference>
<reference evidence="8" key="1">
    <citation type="submission" date="2018-10" db="EMBL/GenBank/DDBJ databases">
        <authorList>
            <person name="D'Souza A.W."/>
            <person name="Potter R.F."/>
            <person name="Wallace M."/>
            <person name="Shupe A."/>
            <person name="Patel S."/>
            <person name="Sun S."/>
            <person name="Gul D."/>
            <person name="Kwon J.H."/>
            <person name="Andleeb S."/>
            <person name="Burnham C.-A.D."/>
            <person name="Dantas G."/>
        </authorList>
    </citation>
    <scope>NUCLEOTIDE SEQUENCE</scope>
    <source>
        <strain evidence="8">AL_065</strain>
    </source>
</reference>
<dbReference type="InterPro" id="IPR010130">
    <property type="entry name" value="T1SS_OMP_TolC"/>
</dbReference>
<reference evidence="8" key="2">
    <citation type="journal article" date="2019" name="Nat. Commun.">
        <title>Spatiotemporal dynamics of multidrug resistant bacteria on intensive care unit surfaces.</title>
        <authorList>
            <person name="D'Souza A.W."/>
            <person name="Potter R.F."/>
            <person name="Wallace M."/>
            <person name="Shupe A."/>
            <person name="Patel S."/>
            <person name="Sun X."/>
            <person name="Gul D."/>
            <person name="Kwon J.H."/>
            <person name="Andleeb S."/>
            <person name="Burnham C.D."/>
            <person name="Dantas G."/>
        </authorList>
    </citation>
    <scope>NUCLEOTIDE SEQUENCE</scope>
    <source>
        <strain evidence="8">AL_065</strain>
    </source>
</reference>
<dbReference type="GO" id="GO:0015288">
    <property type="term" value="F:porin activity"/>
    <property type="evidence" value="ECO:0007669"/>
    <property type="project" value="TreeGrafter"/>
</dbReference>
<dbReference type="GO" id="GO:0015562">
    <property type="term" value="F:efflux transmembrane transporter activity"/>
    <property type="evidence" value="ECO:0007669"/>
    <property type="project" value="InterPro"/>
</dbReference>
<proteinExistence type="inferred from homology"/>
<evidence type="ECO:0000256" key="5">
    <source>
        <dbReference type="ARBA" id="ARBA00022692"/>
    </source>
</evidence>
<keyword evidence="5" id="KW-0812">Transmembrane</keyword>
<dbReference type="GO" id="GO:1990281">
    <property type="term" value="C:efflux pump complex"/>
    <property type="evidence" value="ECO:0007669"/>
    <property type="project" value="TreeGrafter"/>
</dbReference>
<dbReference type="PANTHER" id="PTHR30026:SF22">
    <property type="entry name" value="OUTER MEMBRANE EFFLUX PROTEIN"/>
    <property type="match status" value="1"/>
</dbReference>
<accession>A0AAJ4P2I0</accession>
<evidence type="ECO:0000256" key="4">
    <source>
        <dbReference type="ARBA" id="ARBA00022452"/>
    </source>
</evidence>
<dbReference type="GO" id="GO:0009279">
    <property type="term" value="C:cell outer membrane"/>
    <property type="evidence" value="ECO:0007669"/>
    <property type="project" value="UniProtKB-SubCell"/>
</dbReference>
<evidence type="ECO:0000313" key="8">
    <source>
        <dbReference type="EMBL" id="QXR06345.1"/>
    </source>
</evidence>
<evidence type="ECO:0000256" key="3">
    <source>
        <dbReference type="ARBA" id="ARBA00022448"/>
    </source>
</evidence>
<dbReference type="RefSeq" id="WP_212749245.1">
    <property type="nucleotide sequence ID" value="NZ_CP046296.1"/>
</dbReference>
<dbReference type="AlphaFoldDB" id="A0AAJ4P2I0"/>
<dbReference type="Gene3D" id="1.20.1600.10">
    <property type="entry name" value="Outer membrane efflux proteins (OEP)"/>
    <property type="match status" value="1"/>
</dbReference>
<reference evidence="8" key="3">
    <citation type="submission" date="2021-06" db="EMBL/GenBank/DDBJ databases">
        <authorList>
            <person name="Diorio-Toth L."/>
        </authorList>
    </citation>
    <scope>NUCLEOTIDE SEQUENCE</scope>
    <source>
        <strain evidence="8">AL_065</strain>
    </source>
</reference>
<dbReference type="Proteomes" id="UP000293391">
    <property type="component" value="Chromosome"/>
</dbReference>
<dbReference type="InterPro" id="IPR051906">
    <property type="entry name" value="TolC-like"/>
</dbReference>
<evidence type="ECO:0000256" key="2">
    <source>
        <dbReference type="ARBA" id="ARBA00007613"/>
    </source>
</evidence>
<keyword evidence="4" id="KW-1134">Transmembrane beta strand</keyword>
<dbReference type="SUPFAM" id="SSF56954">
    <property type="entry name" value="Outer membrane efflux proteins (OEP)"/>
    <property type="match status" value="1"/>
</dbReference>
<gene>
    <name evidence="8" type="ORF">EVX74_009380</name>
</gene>
<evidence type="ECO:0000256" key="1">
    <source>
        <dbReference type="ARBA" id="ARBA00004442"/>
    </source>
</evidence>
<evidence type="ECO:0000256" key="6">
    <source>
        <dbReference type="ARBA" id="ARBA00023136"/>
    </source>
</evidence>
<dbReference type="Pfam" id="PF02321">
    <property type="entry name" value="OEP"/>
    <property type="match status" value="2"/>
</dbReference>
<keyword evidence="3" id="KW-0813">Transport</keyword>
<evidence type="ECO:0000256" key="7">
    <source>
        <dbReference type="ARBA" id="ARBA00023237"/>
    </source>
</evidence>
<protein>
    <submittedName>
        <fullName evidence="8">TolC family outer membrane protein</fullName>
    </submittedName>
</protein>
<comment type="similarity">
    <text evidence="2">Belongs to the outer membrane factor (OMF) (TC 1.B.17) family.</text>
</comment>
<dbReference type="InterPro" id="IPR003423">
    <property type="entry name" value="OMP_efflux"/>
</dbReference>
<dbReference type="NCBIfam" id="TIGR01844">
    <property type="entry name" value="type_I_sec_TolC"/>
    <property type="match status" value="1"/>
</dbReference>
<comment type="subcellular location">
    <subcellularLocation>
        <location evidence="1">Cell outer membrane</location>
    </subcellularLocation>
</comment>
<sequence>MILLLLPLSVSLVHAESSPHYFANLKNGLGQLIAPKPTRSAHNIDITSLGHYSLDTSKVAELPQITRPQSEQPALSSTITAGIPKTMNLVEAVHRAVQRRPEITQSISKLSAQAANIDVARSGYYPQLSGGIGTGDLTSGERGRQIVSLNATQMLYDFGKIKTNVSVEEARLAEEQARVLVSLDQIAFEVADAIVNIKRYQQITQIAQQQIQGIGRIAEIANLRARAGISSQADPIQAQSNLEAAQSNLIVQQTQLRQYQQRLRTLLGFDVSTVEWDIPERIVAQADLYQDPEFTQIPNMILAHAGVNVARLQKDQARLSPYPTISIKGSLSQAMNGRNPNNNEDDGFYNSVMIEASSNLYQGGAIRSQTRAASYAEEAARAQVNTVYLDVLDQVRLIREQIENKQKQMGVLSQRRATTVRTKELYQEQYKLGTRTVVDLLNAEQAIHSAAQEIESARYDIYSAIVQYIQVTGRTRDIYALNSISIQGFEVQP</sequence>
<evidence type="ECO:0000313" key="9">
    <source>
        <dbReference type="Proteomes" id="UP000293391"/>
    </source>
</evidence>
<keyword evidence="6" id="KW-0472">Membrane</keyword>